<dbReference type="Gene3D" id="1.20.1250.20">
    <property type="entry name" value="MFS general substrate transporter like domains"/>
    <property type="match status" value="2"/>
</dbReference>
<keyword evidence="5 8" id="KW-0812">Transmembrane</keyword>
<dbReference type="RefSeq" id="WP_147046338.1">
    <property type="nucleotide sequence ID" value="NZ_BJZV01000008.1"/>
</dbReference>
<evidence type="ECO:0000256" key="2">
    <source>
        <dbReference type="ARBA" id="ARBA00022448"/>
    </source>
</evidence>
<evidence type="ECO:0000256" key="4">
    <source>
        <dbReference type="ARBA" id="ARBA00022519"/>
    </source>
</evidence>
<evidence type="ECO:0000259" key="9">
    <source>
        <dbReference type="PROSITE" id="PS50850"/>
    </source>
</evidence>
<evidence type="ECO:0000256" key="6">
    <source>
        <dbReference type="ARBA" id="ARBA00022989"/>
    </source>
</evidence>
<feature type="transmembrane region" description="Helical" evidence="8">
    <location>
        <begin position="50"/>
        <end position="67"/>
    </location>
</feature>
<dbReference type="EMBL" id="BJZV01000008">
    <property type="protein sequence ID" value="GEP10049.1"/>
    <property type="molecule type" value="Genomic_DNA"/>
</dbReference>
<dbReference type="GO" id="GO:0030395">
    <property type="term" value="F:lactose binding"/>
    <property type="evidence" value="ECO:0007669"/>
    <property type="project" value="TreeGrafter"/>
</dbReference>
<feature type="transmembrane region" description="Helical" evidence="8">
    <location>
        <begin position="406"/>
        <end position="424"/>
    </location>
</feature>
<evidence type="ECO:0000256" key="1">
    <source>
        <dbReference type="ARBA" id="ARBA00004429"/>
    </source>
</evidence>
<dbReference type="GO" id="GO:0015528">
    <property type="term" value="F:lactose:proton symporter activity"/>
    <property type="evidence" value="ECO:0007669"/>
    <property type="project" value="TreeGrafter"/>
</dbReference>
<keyword evidence="6 8" id="KW-1133">Transmembrane helix</keyword>
<dbReference type="PANTHER" id="PTHR23522">
    <property type="entry name" value="BLL5896 PROTEIN"/>
    <property type="match status" value="1"/>
</dbReference>
<evidence type="ECO:0000256" key="3">
    <source>
        <dbReference type="ARBA" id="ARBA00022475"/>
    </source>
</evidence>
<accession>A0A512JJC0</accession>
<name>A0A512JJC0_9HYPH</name>
<dbReference type="InterPro" id="IPR024989">
    <property type="entry name" value="MFS_assoc_dom"/>
</dbReference>
<evidence type="ECO:0000313" key="11">
    <source>
        <dbReference type="Proteomes" id="UP000321750"/>
    </source>
</evidence>
<keyword evidence="11" id="KW-1185">Reference proteome</keyword>
<evidence type="ECO:0000256" key="8">
    <source>
        <dbReference type="SAM" id="Phobius"/>
    </source>
</evidence>
<comment type="subcellular location">
    <subcellularLocation>
        <location evidence="1">Cell inner membrane</location>
        <topology evidence="1">Multi-pass membrane protein</topology>
    </subcellularLocation>
</comment>
<dbReference type="Pfam" id="PF12832">
    <property type="entry name" value="MFS_1_like"/>
    <property type="match status" value="1"/>
</dbReference>
<reference evidence="10 11" key="1">
    <citation type="submission" date="2019-07" db="EMBL/GenBank/DDBJ databases">
        <title>Whole genome shotgun sequence of Methylobacterium gnaphalii NBRC 107716.</title>
        <authorList>
            <person name="Hosoyama A."/>
            <person name="Uohara A."/>
            <person name="Ohji S."/>
            <person name="Ichikawa N."/>
        </authorList>
    </citation>
    <scope>NUCLEOTIDE SEQUENCE [LARGE SCALE GENOMIC DNA]</scope>
    <source>
        <strain evidence="10 11">NBRC 107716</strain>
    </source>
</reference>
<gene>
    <name evidence="10" type="primary">hcaT</name>
    <name evidence="10" type="ORF">MGN01_18940</name>
</gene>
<feature type="domain" description="Major facilitator superfamily (MFS) profile" evidence="9">
    <location>
        <begin position="1"/>
        <end position="428"/>
    </location>
</feature>
<keyword evidence="7 8" id="KW-0472">Membrane</keyword>
<dbReference type="OrthoDB" id="9150135at2"/>
<feature type="transmembrane region" description="Helical" evidence="8">
    <location>
        <begin position="12"/>
        <end position="30"/>
    </location>
</feature>
<feature type="transmembrane region" description="Helical" evidence="8">
    <location>
        <begin position="165"/>
        <end position="187"/>
    </location>
</feature>
<dbReference type="Proteomes" id="UP000321750">
    <property type="component" value="Unassembled WGS sequence"/>
</dbReference>
<dbReference type="AlphaFoldDB" id="A0A512JJC0"/>
<proteinExistence type="predicted"/>
<dbReference type="SUPFAM" id="SSF103473">
    <property type="entry name" value="MFS general substrate transporter"/>
    <property type="match status" value="1"/>
</dbReference>
<dbReference type="InterPro" id="IPR036259">
    <property type="entry name" value="MFS_trans_sf"/>
</dbReference>
<protein>
    <submittedName>
        <fullName evidence="10">3-phenylpropionic acid transporter</fullName>
    </submittedName>
</protein>
<keyword evidence="4" id="KW-0997">Cell inner membrane</keyword>
<sequence>MTKAGASGAGTGLPGYLALFAALYGAYGALSPFLPAFLAERGLSPQDITVFLAAATLVRLASGPLAGRIADRTERTRGVLVISLALSAVANLSLLAGHGFWPLLAIGIVQAVWTAPLAPLADALALAAAQGGRAFQYGWARAAGSAAFISATVLSGFAVDLYGSTAGLGICGAAFAAAAVVATRVVTSSGPHASIEMPECGDGIAGEVDGLPSELRLSFETRQNLAPQDEGAHGKSSQRNGFLALAAIPRFRRVVFVAALVIGAHAMQDAFAVIVWRDAGLSSGIAGLLWSESVAAEVLVFLLIGPWLFAKLGAPGVLTIAALAGALRWAVQGATTWLPALVAIQSLHGLTFAGLHLACLAVIEQSVPDNLRATALSVYGTLGIGLASALLTLASGQLFGAVGLRAFWVMSALSLAAVPLALSLRAEK</sequence>
<feature type="transmembrane region" description="Helical" evidence="8">
    <location>
        <begin position="337"/>
        <end position="363"/>
    </location>
</feature>
<organism evidence="10 11">
    <name type="scientific">Methylobacterium gnaphalii</name>
    <dbReference type="NCBI Taxonomy" id="1010610"/>
    <lineage>
        <taxon>Bacteria</taxon>
        <taxon>Pseudomonadati</taxon>
        <taxon>Pseudomonadota</taxon>
        <taxon>Alphaproteobacteria</taxon>
        <taxon>Hyphomicrobiales</taxon>
        <taxon>Methylobacteriaceae</taxon>
        <taxon>Methylobacterium</taxon>
    </lineage>
</organism>
<keyword evidence="3" id="KW-1003">Cell membrane</keyword>
<dbReference type="InterPro" id="IPR026032">
    <property type="entry name" value="HcaT-like"/>
</dbReference>
<dbReference type="PIRSF" id="PIRSF004925">
    <property type="entry name" value="HcaT"/>
    <property type="match status" value="1"/>
</dbReference>
<evidence type="ECO:0000256" key="5">
    <source>
        <dbReference type="ARBA" id="ARBA00022692"/>
    </source>
</evidence>
<dbReference type="InterPro" id="IPR020846">
    <property type="entry name" value="MFS_dom"/>
</dbReference>
<dbReference type="GO" id="GO:0005886">
    <property type="term" value="C:plasma membrane"/>
    <property type="evidence" value="ECO:0007669"/>
    <property type="project" value="UniProtKB-SubCell"/>
</dbReference>
<feature type="transmembrane region" description="Helical" evidence="8">
    <location>
        <begin position="375"/>
        <end position="394"/>
    </location>
</feature>
<feature type="transmembrane region" description="Helical" evidence="8">
    <location>
        <begin position="139"/>
        <end position="159"/>
    </location>
</feature>
<dbReference type="PROSITE" id="PS50850">
    <property type="entry name" value="MFS"/>
    <property type="match status" value="1"/>
</dbReference>
<keyword evidence="2" id="KW-0813">Transport</keyword>
<dbReference type="PANTHER" id="PTHR23522:SF10">
    <property type="entry name" value="3-PHENYLPROPIONIC ACID TRANSPORTER-RELATED"/>
    <property type="match status" value="1"/>
</dbReference>
<feature type="transmembrane region" description="Helical" evidence="8">
    <location>
        <begin position="288"/>
        <end position="305"/>
    </location>
</feature>
<feature type="transmembrane region" description="Helical" evidence="8">
    <location>
        <begin position="312"/>
        <end position="331"/>
    </location>
</feature>
<feature type="transmembrane region" description="Helical" evidence="8">
    <location>
        <begin position="103"/>
        <end position="127"/>
    </location>
</feature>
<feature type="transmembrane region" description="Helical" evidence="8">
    <location>
        <begin position="79"/>
        <end position="97"/>
    </location>
</feature>
<evidence type="ECO:0000313" key="10">
    <source>
        <dbReference type="EMBL" id="GEP10049.1"/>
    </source>
</evidence>
<feature type="transmembrane region" description="Helical" evidence="8">
    <location>
        <begin position="254"/>
        <end position="276"/>
    </location>
</feature>
<evidence type="ECO:0000256" key="7">
    <source>
        <dbReference type="ARBA" id="ARBA00023136"/>
    </source>
</evidence>
<comment type="caution">
    <text evidence="10">The sequence shown here is derived from an EMBL/GenBank/DDBJ whole genome shotgun (WGS) entry which is preliminary data.</text>
</comment>